<keyword evidence="2" id="KW-1185">Reference proteome</keyword>
<reference evidence="1 2" key="1">
    <citation type="journal article" date="2015" name="Genome Biol.">
        <title>Comparative genomics of Steinernema reveals deeply conserved gene regulatory networks.</title>
        <authorList>
            <person name="Dillman A.R."/>
            <person name="Macchietto M."/>
            <person name="Porter C.F."/>
            <person name="Rogers A."/>
            <person name="Williams B."/>
            <person name="Antoshechkin I."/>
            <person name="Lee M.M."/>
            <person name="Goodwin Z."/>
            <person name="Lu X."/>
            <person name="Lewis E.E."/>
            <person name="Goodrich-Blair H."/>
            <person name="Stock S.P."/>
            <person name="Adams B.J."/>
            <person name="Sternberg P.W."/>
            <person name="Mortazavi A."/>
        </authorList>
    </citation>
    <scope>NUCLEOTIDE SEQUENCE [LARGE SCALE GENOMIC DNA]</scope>
    <source>
        <strain evidence="1 2">ALL</strain>
    </source>
</reference>
<reference evidence="1 2" key="2">
    <citation type="journal article" date="2019" name="G3 (Bethesda)">
        <title>Hybrid Assembly of the Genome of the Entomopathogenic Nematode Steinernema carpocapsae Identifies the X-Chromosome.</title>
        <authorList>
            <person name="Serra L."/>
            <person name="Macchietto M."/>
            <person name="Macias-Munoz A."/>
            <person name="McGill C.J."/>
            <person name="Rodriguez I.M."/>
            <person name="Rodriguez B."/>
            <person name="Murad R."/>
            <person name="Mortazavi A."/>
        </authorList>
    </citation>
    <scope>NUCLEOTIDE SEQUENCE [LARGE SCALE GENOMIC DNA]</scope>
    <source>
        <strain evidence="1 2">ALL</strain>
    </source>
</reference>
<proteinExistence type="predicted"/>
<accession>A0A4U5NZX9</accession>
<name>A0A4U5NZX9_STECR</name>
<dbReference type="AlphaFoldDB" id="A0A4U5NZX9"/>
<evidence type="ECO:0000313" key="1">
    <source>
        <dbReference type="EMBL" id="TKR89237.1"/>
    </source>
</evidence>
<protein>
    <submittedName>
        <fullName evidence="1">Uncharacterized protein</fullName>
    </submittedName>
</protein>
<sequence length="225" mass="26054">MLHLGTPFGAVLDFPTIAEFIIHVFEIDLAAQYIKQSNRDKEFRSDKGVRAPKKSKKSAKESDFITIFTNAPKAKEDEVHSDTDDLGFNNAIPSFFPMALIAFRPRGEARTRKKENEFLKKICKGFFKDTEAFCPTRKLYGRLLQVCMEAMATYGLKKLEKVASTRPNPIRKFDDIDKSNQPIMRQYVDVIKEHMKTCRKGTRHVDDYFNLGWLRTELIGEEKYE</sequence>
<dbReference type="OrthoDB" id="10595805at2759"/>
<organism evidence="1 2">
    <name type="scientific">Steinernema carpocapsae</name>
    <name type="common">Entomopathogenic nematode</name>
    <dbReference type="NCBI Taxonomy" id="34508"/>
    <lineage>
        <taxon>Eukaryota</taxon>
        <taxon>Metazoa</taxon>
        <taxon>Ecdysozoa</taxon>
        <taxon>Nematoda</taxon>
        <taxon>Chromadorea</taxon>
        <taxon>Rhabditida</taxon>
        <taxon>Tylenchina</taxon>
        <taxon>Panagrolaimomorpha</taxon>
        <taxon>Strongyloidoidea</taxon>
        <taxon>Steinernematidae</taxon>
        <taxon>Steinernema</taxon>
    </lineage>
</organism>
<evidence type="ECO:0000313" key="2">
    <source>
        <dbReference type="Proteomes" id="UP000298663"/>
    </source>
</evidence>
<comment type="caution">
    <text evidence="1">The sequence shown here is derived from an EMBL/GenBank/DDBJ whole genome shotgun (WGS) entry which is preliminary data.</text>
</comment>
<gene>
    <name evidence="1" type="ORF">L596_013373</name>
</gene>
<dbReference type="Proteomes" id="UP000298663">
    <property type="component" value="Unassembled WGS sequence"/>
</dbReference>
<dbReference type="EMBL" id="AZBU02000003">
    <property type="protein sequence ID" value="TKR89237.1"/>
    <property type="molecule type" value="Genomic_DNA"/>
</dbReference>